<dbReference type="SUPFAM" id="SSF49313">
    <property type="entry name" value="Cadherin-like"/>
    <property type="match status" value="1"/>
</dbReference>
<organism evidence="6 7">
    <name type="scientific">Rudaeicoccus suwonensis</name>
    <dbReference type="NCBI Taxonomy" id="657409"/>
    <lineage>
        <taxon>Bacteria</taxon>
        <taxon>Bacillati</taxon>
        <taxon>Actinomycetota</taxon>
        <taxon>Actinomycetes</taxon>
        <taxon>Micrococcales</taxon>
        <taxon>Dermacoccaceae</taxon>
        <taxon>Rudaeicoccus</taxon>
    </lineage>
</organism>
<name>A0A561DVL2_9MICO</name>
<dbReference type="GO" id="GO:0052689">
    <property type="term" value="F:carboxylic ester hydrolase activity"/>
    <property type="evidence" value="ECO:0007669"/>
    <property type="project" value="UniProtKB-KW"/>
</dbReference>
<dbReference type="InterPro" id="IPR000675">
    <property type="entry name" value="Cutinase/axe"/>
</dbReference>
<feature type="chain" id="PRO_5021818472" evidence="5">
    <location>
        <begin position="18"/>
        <end position="683"/>
    </location>
</feature>
<comment type="similarity">
    <text evidence="1">Belongs to the cutinase family.</text>
</comment>
<accession>A0A561DVL2</accession>
<comment type="caution">
    <text evidence="6">The sequence shown here is derived from an EMBL/GenBank/DDBJ whole genome shotgun (WGS) entry which is preliminary data.</text>
</comment>
<keyword evidence="5" id="KW-0732">Signal</keyword>
<proteinExistence type="inferred from homology"/>
<dbReference type="SMART" id="SM01110">
    <property type="entry name" value="Cutinase"/>
    <property type="match status" value="1"/>
</dbReference>
<evidence type="ECO:0000256" key="5">
    <source>
        <dbReference type="SAM" id="SignalP"/>
    </source>
</evidence>
<dbReference type="GO" id="GO:0005509">
    <property type="term" value="F:calcium ion binding"/>
    <property type="evidence" value="ECO:0007669"/>
    <property type="project" value="InterPro"/>
</dbReference>
<protein>
    <submittedName>
        <fullName evidence="6">Putative Ig domain-containing protein</fullName>
    </submittedName>
</protein>
<evidence type="ECO:0000256" key="3">
    <source>
        <dbReference type="ARBA" id="ARBA00022801"/>
    </source>
</evidence>
<evidence type="ECO:0000256" key="4">
    <source>
        <dbReference type="ARBA" id="ARBA00023157"/>
    </source>
</evidence>
<dbReference type="GO" id="GO:0005975">
    <property type="term" value="P:carbohydrate metabolic process"/>
    <property type="evidence" value="ECO:0007669"/>
    <property type="project" value="UniProtKB-ARBA"/>
</dbReference>
<keyword evidence="4" id="KW-1015">Disulfide bond</keyword>
<dbReference type="EMBL" id="VIVQ01000005">
    <property type="protein sequence ID" value="TWE07380.1"/>
    <property type="molecule type" value="Genomic_DNA"/>
</dbReference>
<gene>
    <name evidence="6" type="ORF">BKA23_3393</name>
</gene>
<evidence type="ECO:0000313" key="7">
    <source>
        <dbReference type="Proteomes" id="UP000318297"/>
    </source>
</evidence>
<evidence type="ECO:0000256" key="1">
    <source>
        <dbReference type="ARBA" id="ARBA00007534"/>
    </source>
</evidence>
<keyword evidence="3" id="KW-0378">Hydrolase</keyword>
<dbReference type="Pfam" id="PF01083">
    <property type="entry name" value="Cutinase"/>
    <property type="match status" value="1"/>
</dbReference>
<dbReference type="InterPro" id="IPR015919">
    <property type="entry name" value="Cadherin-like_sf"/>
</dbReference>
<dbReference type="Gene3D" id="3.40.50.1820">
    <property type="entry name" value="alpha/beta hydrolase"/>
    <property type="match status" value="1"/>
</dbReference>
<dbReference type="SUPFAM" id="SSF53474">
    <property type="entry name" value="alpha/beta-Hydrolases"/>
    <property type="match status" value="1"/>
</dbReference>
<evidence type="ECO:0000256" key="2">
    <source>
        <dbReference type="ARBA" id="ARBA00022487"/>
    </source>
</evidence>
<reference evidence="6 7" key="1">
    <citation type="submission" date="2019-06" db="EMBL/GenBank/DDBJ databases">
        <title>Sequencing the genomes of 1000 actinobacteria strains.</title>
        <authorList>
            <person name="Klenk H.-P."/>
        </authorList>
    </citation>
    <scope>NUCLEOTIDE SEQUENCE [LARGE SCALE GENOMIC DNA]</scope>
    <source>
        <strain evidence="6 7">DSM 19560</strain>
    </source>
</reference>
<keyword evidence="7" id="KW-1185">Reference proteome</keyword>
<keyword evidence="2" id="KW-0719">Serine esterase</keyword>
<dbReference type="AlphaFoldDB" id="A0A561DVL2"/>
<dbReference type="PANTHER" id="PTHR33630">
    <property type="entry name" value="CUTINASE RV1984C-RELATED-RELATED"/>
    <property type="match status" value="1"/>
</dbReference>
<dbReference type="PANTHER" id="PTHR33630:SF9">
    <property type="entry name" value="CUTINASE 4"/>
    <property type="match status" value="1"/>
</dbReference>
<dbReference type="Pfam" id="PF05345">
    <property type="entry name" value="He_PIG"/>
    <property type="match status" value="1"/>
</dbReference>
<dbReference type="Gene3D" id="2.60.40.10">
    <property type="entry name" value="Immunoglobulins"/>
    <property type="match status" value="1"/>
</dbReference>
<dbReference type="GO" id="GO:0016020">
    <property type="term" value="C:membrane"/>
    <property type="evidence" value="ECO:0007669"/>
    <property type="project" value="InterPro"/>
</dbReference>
<dbReference type="Proteomes" id="UP000318297">
    <property type="component" value="Unassembled WGS sequence"/>
</dbReference>
<feature type="signal peptide" evidence="5">
    <location>
        <begin position="1"/>
        <end position="17"/>
    </location>
</feature>
<dbReference type="InterPro" id="IPR013783">
    <property type="entry name" value="Ig-like_fold"/>
</dbReference>
<sequence length="683" mass="70195">MTLMTIGLVTPAIPARAASTAPDASRAASTPAGATPVLTSVTSACQNVIYIGARGSGETYNQPGSIGYLGGPVTVGLDAFASHLAGYRVGYYGIPYSADAVFPDIPFNVPKYYASIDTGINDTIAFLKARMTRCPQEHYVLAGYSQGAMVMHRVFFLIEQNKLTSTSATQLLPRLDGVLAIGDGDRVDSEGGTHYGTAKTSGSWGLSWGVLGYDGTQYKAVDARIPNLKQWPSSRFQDVCMANDAVCDFDTAYMRIPSPEWLATFGIAVHTASYRPPAVGETILEQRFAGKAVVFVAAAAINIANVTRQTPAVVTAILPPGVVGTPYSATLAAIGGRVPYVWSVGNLPPGLSLNSTTGVITGSPTTAAVASVAIMVKDHVGATASISLPLTIAQSVTWRAPQMIDPSGSPNSVSCPTSSFCVAVDAYGNALTFNGSAWSQPATVDSHSLLSVSCPTSSFCVAVDNDGNVLTYNGSAWSGASSADSDSGLNSVSCASSSFCVAMDGNGNAITYNGTTWSAPTLVDAGQDGAMLSVSCPTSLFCVAFDSNGNALTFNGTDWSTPALIDPYAAAHSAGEALSVSCPSTTFCAAVDDSGYALTYKNSTWSAPAPLDQPGTLNSISCAPSMFCANAGGTSASTLNGSEWSVPTGIDTDPNGGGLTTTSCAAANFCAAFDYAGNVLEYR</sequence>
<dbReference type="InterPro" id="IPR029058">
    <property type="entry name" value="AB_hydrolase_fold"/>
</dbReference>
<evidence type="ECO:0000313" key="6">
    <source>
        <dbReference type="EMBL" id="TWE07380.1"/>
    </source>
</evidence>